<dbReference type="PROSITE" id="PS50977">
    <property type="entry name" value="HTH_TETR_2"/>
    <property type="match status" value="1"/>
</dbReference>
<dbReference type="InterPro" id="IPR001647">
    <property type="entry name" value="HTH_TetR"/>
</dbReference>
<comment type="caution">
    <text evidence="6">The sequence shown here is derived from an EMBL/GenBank/DDBJ whole genome shotgun (WGS) entry which is preliminary data.</text>
</comment>
<dbReference type="InterPro" id="IPR009057">
    <property type="entry name" value="Homeodomain-like_sf"/>
</dbReference>
<evidence type="ECO:0000313" key="6">
    <source>
        <dbReference type="EMBL" id="MDT0270414.1"/>
    </source>
</evidence>
<sequence>MAAEDGRDPQYLLDLLWRTRAAGTRGPRGSLSVDQVVGEAVRIADAEGVGAVSMRRIAQALGVTTMTLYRYVPSKDDLLDLMFHMGSGPPDTTDWPADWRGALRCWGRQMREMVVGRPWMLDIPIGAPPFGPNNLAWMEAALAAMDETPLNEGDMMEVLMILTSFVLGSTRQEVSMTRASERTGVSYEEWGRAYGRMLPKIMGDGRYPTLAKVTATGVFENENSPADDFDQSLEFLLNSVAALIRRREDEAGGEAAD</sequence>
<protein>
    <submittedName>
        <fullName evidence="6">TetR/AcrR family transcriptional regulator</fullName>
    </submittedName>
</protein>
<dbReference type="PANTHER" id="PTHR30055:SF151">
    <property type="entry name" value="TRANSCRIPTIONAL REGULATORY PROTEIN"/>
    <property type="match status" value="1"/>
</dbReference>
<dbReference type="Pfam" id="PF00440">
    <property type="entry name" value="TetR_N"/>
    <property type="match status" value="1"/>
</dbReference>
<keyword evidence="3" id="KW-0804">Transcription</keyword>
<evidence type="ECO:0000256" key="1">
    <source>
        <dbReference type="ARBA" id="ARBA00023015"/>
    </source>
</evidence>
<feature type="domain" description="HTH tetR-type" evidence="5">
    <location>
        <begin position="30"/>
        <end position="90"/>
    </location>
</feature>
<dbReference type="InterPro" id="IPR036271">
    <property type="entry name" value="Tet_transcr_reg_TetR-rel_C_sf"/>
</dbReference>
<dbReference type="EMBL" id="JAVREO010000027">
    <property type="protein sequence ID" value="MDT0270414.1"/>
    <property type="molecule type" value="Genomic_DNA"/>
</dbReference>
<dbReference type="Proteomes" id="UP001183410">
    <property type="component" value="Unassembled WGS sequence"/>
</dbReference>
<keyword evidence="2 4" id="KW-0238">DNA-binding</keyword>
<dbReference type="Pfam" id="PF02909">
    <property type="entry name" value="TetR_C_1"/>
    <property type="match status" value="1"/>
</dbReference>
<evidence type="ECO:0000256" key="3">
    <source>
        <dbReference type="ARBA" id="ARBA00023163"/>
    </source>
</evidence>
<organism evidence="6 7">
    <name type="scientific">Streptomyces chisholmiae</name>
    <dbReference type="NCBI Taxonomy" id="3075540"/>
    <lineage>
        <taxon>Bacteria</taxon>
        <taxon>Bacillati</taxon>
        <taxon>Actinomycetota</taxon>
        <taxon>Actinomycetes</taxon>
        <taxon>Kitasatosporales</taxon>
        <taxon>Streptomycetaceae</taxon>
        <taxon>Streptomyces</taxon>
    </lineage>
</organism>
<evidence type="ECO:0000259" key="5">
    <source>
        <dbReference type="PROSITE" id="PS50977"/>
    </source>
</evidence>
<evidence type="ECO:0000256" key="2">
    <source>
        <dbReference type="ARBA" id="ARBA00023125"/>
    </source>
</evidence>
<dbReference type="SUPFAM" id="SSF46689">
    <property type="entry name" value="Homeodomain-like"/>
    <property type="match status" value="1"/>
</dbReference>
<reference evidence="7" key="1">
    <citation type="submission" date="2023-07" db="EMBL/GenBank/DDBJ databases">
        <title>30 novel species of actinomycetes from the DSMZ collection.</title>
        <authorList>
            <person name="Nouioui I."/>
        </authorList>
    </citation>
    <scope>NUCLEOTIDE SEQUENCE [LARGE SCALE GENOMIC DNA]</scope>
    <source>
        <strain evidence="7">DSM 44915</strain>
    </source>
</reference>
<dbReference type="Gene3D" id="1.10.357.10">
    <property type="entry name" value="Tetracycline Repressor, domain 2"/>
    <property type="match status" value="1"/>
</dbReference>
<name>A0ABU2K0A5_9ACTN</name>
<dbReference type="SUPFAM" id="SSF48498">
    <property type="entry name" value="Tetracyclin repressor-like, C-terminal domain"/>
    <property type="match status" value="1"/>
</dbReference>
<accession>A0ABU2K0A5</accession>
<feature type="DNA-binding region" description="H-T-H motif" evidence="4">
    <location>
        <begin position="53"/>
        <end position="72"/>
    </location>
</feature>
<dbReference type="Gene3D" id="1.10.10.60">
    <property type="entry name" value="Homeodomain-like"/>
    <property type="match status" value="1"/>
</dbReference>
<gene>
    <name evidence="6" type="ORF">RM844_29495</name>
</gene>
<keyword evidence="7" id="KW-1185">Reference proteome</keyword>
<evidence type="ECO:0000313" key="7">
    <source>
        <dbReference type="Proteomes" id="UP001183410"/>
    </source>
</evidence>
<dbReference type="PANTHER" id="PTHR30055">
    <property type="entry name" value="HTH-TYPE TRANSCRIPTIONAL REGULATOR RUTR"/>
    <property type="match status" value="1"/>
</dbReference>
<dbReference type="InterPro" id="IPR050109">
    <property type="entry name" value="HTH-type_TetR-like_transc_reg"/>
</dbReference>
<keyword evidence="1" id="KW-0805">Transcription regulation</keyword>
<dbReference type="RefSeq" id="WP_311670480.1">
    <property type="nucleotide sequence ID" value="NZ_JAVREO010000027.1"/>
</dbReference>
<dbReference type="InterPro" id="IPR004111">
    <property type="entry name" value="Repressor_TetR_C"/>
</dbReference>
<evidence type="ECO:0000256" key="4">
    <source>
        <dbReference type="PROSITE-ProRule" id="PRU00335"/>
    </source>
</evidence>
<proteinExistence type="predicted"/>